<feature type="domain" description="AAA+ ATPase" evidence="3">
    <location>
        <begin position="622"/>
        <end position="763"/>
    </location>
</feature>
<dbReference type="Proteomes" id="UP001157109">
    <property type="component" value="Unassembled WGS sequence"/>
</dbReference>
<dbReference type="InterPro" id="IPR027417">
    <property type="entry name" value="P-loop_NTPase"/>
</dbReference>
<dbReference type="PANTHER" id="PTHR43788">
    <property type="entry name" value="DNA2/NAM7 HELICASE FAMILY MEMBER"/>
    <property type="match status" value="1"/>
</dbReference>
<keyword evidence="1" id="KW-0547">Nucleotide-binding</keyword>
<dbReference type="SUPFAM" id="SSF52540">
    <property type="entry name" value="P-loop containing nucleoside triphosphate hydrolases"/>
    <property type="match status" value="2"/>
</dbReference>
<evidence type="ECO:0000259" key="3">
    <source>
        <dbReference type="SMART" id="SM00382"/>
    </source>
</evidence>
<accession>A0ABQ6HVZ2</accession>
<dbReference type="Gene3D" id="2.30.30.940">
    <property type="match status" value="1"/>
</dbReference>
<evidence type="ECO:0000256" key="1">
    <source>
        <dbReference type="ARBA" id="ARBA00022741"/>
    </source>
</evidence>
<gene>
    <name evidence="4" type="ORF">GCM10025862_41650</name>
</gene>
<organism evidence="4 5">
    <name type="scientific">Arsenicicoccus piscis</name>
    <dbReference type="NCBI Taxonomy" id="673954"/>
    <lineage>
        <taxon>Bacteria</taxon>
        <taxon>Bacillati</taxon>
        <taxon>Actinomycetota</taxon>
        <taxon>Actinomycetes</taxon>
        <taxon>Micrococcales</taxon>
        <taxon>Intrasporangiaceae</taxon>
        <taxon>Arsenicicoccus</taxon>
    </lineage>
</organism>
<dbReference type="EMBL" id="BSUJ01000006">
    <property type="protein sequence ID" value="GMA22142.1"/>
    <property type="molecule type" value="Genomic_DNA"/>
</dbReference>
<name>A0ABQ6HVZ2_9MICO</name>
<dbReference type="CDD" id="cd17933">
    <property type="entry name" value="DEXSc_RecD-like"/>
    <property type="match status" value="1"/>
</dbReference>
<reference evidence="5" key="1">
    <citation type="journal article" date="2019" name="Int. J. Syst. Evol. Microbiol.">
        <title>The Global Catalogue of Microorganisms (GCM) 10K type strain sequencing project: providing services to taxonomists for standard genome sequencing and annotation.</title>
        <authorList>
            <consortium name="The Broad Institute Genomics Platform"/>
            <consortium name="The Broad Institute Genome Sequencing Center for Infectious Disease"/>
            <person name="Wu L."/>
            <person name="Ma J."/>
        </authorList>
    </citation>
    <scope>NUCLEOTIDE SEQUENCE [LARGE SCALE GENOMIC DNA]</scope>
    <source>
        <strain evidence="5">NBRC 105830</strain>
    </source>
</reference>
<dbReference type="Pfam" id="PF13538">
    <property type="entry name" value="UvrD_C_2"/>
    <property type="match status" value="1"/>
</dbReference>
<dbReference type="RefSeq" id="WP_241443461.1">
    <property type="nucleotide sequence ID" value="NZ_BSUJ01000006.1"/>
</dbReference>
<dbReference type="Gene3D" id="3.40.50.300">
    <property type="entry name" value="P-loop containing nucleotide triphosphate hydrolases"/>
    <property type="match status" value="2"/>
</dbReference>
<dbReference type="PANTHER" id="PTHR43788:SF6">
    <property type="entry name" value="DNA HELICASE B"/>
    <property type="match status" value="1"/>
</dbReference>
<proteinExistence type="predicted"/>
<keyword evidence="5" id="KW-1185">Reference proteome</keyword>
<evidence type="ECO:0000313" key="4">
    <source>
        <dbReference type="EMBL" id="GMA22142.1"/>
    </source>
</evidence>
<dbReference type="Pfam" id="PF13604">
    <property type="entry name" value="AAA_30"/>
    <property type="match status" value="1"/>
</dbReference>
<dbReference type="InterPro" id="IPR003593">
    <property type="entry name" value="AAA+_ATPase"/>
</dbReference>
<evidence type="ECO:0000313" key="5">
    <source>
        <dbReference type="Proteomes" id="UP001157109"/>
    </source>
</evidence>
<dbReference type="InterPro" id="IPR050534">
    <property type="entry name" value="Coronavir_polyprotein_1ab"/>
</dbReference>
<protein>
    <recommendedName>
        <fullName evidence="3">AAA+ ATPase domain-containing protein</fullName>
    </recommendedName>
</protein>
<keyword evidence="2" id="KW-0067">ATP-binding</keyword>
<comment type="caution">
    <text evidence="4">The sequence shown here is derived from an EMBL/GenBank/DDBJ whole genome shotgun (WGS) entry which is preliminary data.</text>
</comment>
<dbReference type="InterPro" id="IPR027785">
    <property type="entry name" value="UvrD-like_helicase_C"/>
</dbReference>
<dbReference type="SMART" id="SM00382">
    <property type="entry name" value="AAA"/>
    <property type="match status" value="1"/>
</dbReference>
<evidence type="ECO:0000256" key="2">
    <source>
        <dbReference type="ARBA" id="ARBA00022840"/>
    </source>
</evidence>
<dbReference type="CDD" id="cd18809">
    <property type="entry name" value="SF1_C_RecD"/>
    <property type="match status" value="1"/>
</dbReference>
<sequence length="1244" mass="137094">MAVVQHISMRVPWRDQPWNDKVCGSPLDNSSCLLLKNIGDKRDDAWEAEVAGRSFTELNDLGRLPCLSERGAFMSPHGYALVKEHPYRFNKALKGHLSPTTVSVPAYAFEAVPFRWLSRETVDQELWLEVDDYRPEREDDAHRVLGFKPGWLMDGRNQRAVMDRFFVDVIPEQSLVLVYLKHSPFQEESTRRLLVGAAAVTAVVPPPMWNQSGGQPFDSSMWETVVGHSLRPDQKQGILLPYQELVPLLEAGADLTGALAWAPEGADVEFSYVTEHVSDDTAIAALSSLRSAADGLRLLGVEVAKSATDWGDDQIERLWQLRGPAPGLSAVLGYLGVESAHAVVRRFITEPDWQGAPWDVVECALDPKSPLADELVHALPPSIGHTWRGLGADEQHALKVLSAMDVQREQVTALMSGRTTWEVTPPELVDNPYYAATCSYRSRHPIPLSTVDQACFPAAHVQWVNLIEPISALSDPGDPRRLEAFMVDALERMAEDGDTVAGESDVLSAASSITATRPCPISRPLLNTYRLNANDLDDYGRWTPLTAAELAGGEPAYKLAHLREVGLDITDHMNERRNARRFNVPFDPRAAIEAAFGPADPSDAEEELARTEKAAGLGELFASRLSVLVGPAGTGKTTLLQTLVARPDIQQDGVLLLAPTGKARVQLQSKVNFEAQTLASFLVKKGGYDPDTGRYQRVDRAKRSKVGLVVIDEASMLTEEMLAATLSGLEGVKRLILVGDHRQLPPIGPGRPFVDLVEWLKPDAFTGAARVAAGYVELTVFRRQKGEEGERDDLALARWFGGEDLPSAADEIWQKLRLGTPSETLAYRTWMDEGVVPTLIQAIEAELGLEDAADLEPAFKLTYGAHLSDDGKWVNWSTGDGGAGDRCEDWQVLSPTRSRVFGTVELNRMIKQRYRSSDLQWAENRWNYRPPKPIGPERIVMGDKVMQTRNDSRAKAYPDGAGMNYVANGEIGVVVGRASKSPNFANVEFSSQVGATYGYRPSTSDDPPLELAWAVTVHKSQGSEFGVTFLVLPAGVVVSRELLYTALTRQTRKVVILHEGTVDQLFELASPALSETARRMTDLFRKPAPRELTVGDAMRKFDANLIHVAPGGVLVRSKNEVIVASILQSLAPDRWSYERPLSIDGVTKYPDFMIETPSGDEVIWEHLGMMSNPKYAADWEAKKVWYIAQGYRPYDDPEAPGDRGVLMWSDDSSGVDQPAWESMARKVLGAGAPRRAAKKAAGRR</sequence>